<accession>A0A4P5P3Z6</accession>
<reference evidence="3" key="1">
    <citation type="submission" date="2019-02" db="EMBL/GenBank/DDBJ databases">
        <title>Draft genome sequence of Enterococcus sp. Gos25-1.</title>
        <authorList>
            <person name="Tanaka N."/>
            <person name="Shiwa Y."/>
            <person name="Fujita N."/>
        </authorList>
    </citation>
    <scope>NUCLEOTIDE SEQUENCE [LARGE SCALE GENOMIC DNA]</scope>
    <source>
        <strain evidence="3">Gos25-1</strain>
    </source>
</reference>
<dbReference type="RefSeq" id="WP_175579973.1">
    <property type="nucleotide sequence ID" value="NZ_BJCC01000003.1"/>
</dbReference>
<dbReference type="Proteomes" id="UP000290567">
    <property type="component" value="Unassembled WGS sequence"/>
</dbReference>
<keyword evidence="3" id="KW-1185">Reference proteome</keyword>
<name>A0A4P5P3Z6_9ENTE</name>
<evidence type="ECO:0000313" key="3">
    <source>
        <dbReference type="Proteomes" id="UP000290567"/>
    </source>
</evidence>
<proteinExistence type="predicted"/>
<gene>
    <name evidence="2" type="ORF">NRIC_03860</name>
</gene>
<protein>
    <submittedName>
        <fullName evidence="2">Uncharacterized protein</fullName>
    </submittedName>
</protein>
<feature type="region of interest" description="Disordered" evidence="1">
    <location>
        <begin position="18"/>
        <end position="57"/>
    </location>
</feature>
<sequence>MSEEVKWFENAKEARENFRRQERSHGVEFEPIEAQVTKKENVPAKKKQSKKKADADD</sequence>
<evidence type="ECO:0000256" key="1">
    <source>
        <dbReference type="SAM" id="MobiDB-lite"/>
    </source>
</evidence>
<organism evidence="2 3">
    <name type="scientific">Enterococcus florum</name>
    <dbReference type="NCBI Taxonomy" id="2480627"/>
    <lineage>
        <taxon>Bacteria</taxon>
        <taxon>Bacillati</taxon>
        <taxon>Bacillota</taxon>
        <taxon>Bacilli</taxon>
        <taxon>Lactobacillales</taxon>
        <taxon>Enterococcaceae</taxon>
        <taxon>Enterococcus</taxon>
    </lineage>
</organism>
<dbReference type="AlphaFoldDB" id="A0A4P5P3Z6"/>
<evidence type="ECO:0000313" key="2">
    <source>
        <dbReference type="EMBL" id="GCF92495.1"/>
    </source>
</evidence>
<comment type="caution">
    <text evidence="2">The sequence shown here is derived from an EMBL/GenBank/DDBJ whole genome shotgun (WGS) entry which is preliminary data.</text>
</comment>
<dbReference type="EMBL" id="BJCC01000003">
    <property type="protein sequence ID" value="GCF92495.1"/>
    <property type="molecule type" value="Genomic_DNA"/>
</dbReference>
<feature type="compositionally biased region" description="Basic and acidic residues" evidence="1">
    <location>
        <begin position="18"/>
        <end position="28"/>
    </location>
</feature>